<dbReference type="OrthoDB" id="9788907at2"/>
<sequence>MSNYNGQGMEQGERISKGRAVFEAGWTALKLGLTSFGGPIAHLGYFHQTYVKKKRWMDEESYADLVALSQFLPGPASSQVGIGVGLTRAGMWGAIAAWLGFTLPSVVVLMIFAGLMHTFDPGAAGWIQGLKIVAVAVVAQAVLGMAGKLATGPVRAGIAFLVMAIVLLWQSPLAQVITIAAAGLAGLWLFRREQAKEGKPDLPAIISRRTAIFCLGLFAVLLVGLPIVSGMTNNEWIAIVDSFYRAGSLVFGGGHVVLPLLESETLANGWLSREEFLTGYGATQAVPGPLFTFAAYLGMMINGIAGGIVATLAIFLPGFLLIVGALPFWNGMRRNAKLQGMLTGMNAAVVGILFAALYHPIWTSSIHSPVEFVIGAGLFGMLMFWKCPPWLVVLAGAVAGQLLL</sequence>
<feature type="transmembrane region" description="Helical" evidence="7">
    <location>
        <begin position="373"/>
        <end position="399"/>
    </location>
</feature>
<feature type="transmembrane region" description="Helical" evidence="7">
    <location>
        <begin position="149"/>
        <end position="167"/>
    </location>
</feature>
<feature type="transmembrane region" description="Helical" evidence="7">
    <location>
        <begin position="307"/>
        <end position="329"/>
    </location>
</feature>
<comment type="caution">
    <text evidence="8">The sequence shown here is derived from an EMBL/GenBank/DDBJ whole genome shotgun (WGS) entry which is preliminary data.</text>
</comment>
<feature type="transmembrane region" description="Helical" evidence="7">
    <location>
        <begin position="123"/>
        <end position="142"/>
    </location>
</feature>
<accession>A0A268EPT4</accession>
<feature type="transmembrane region" description="Helical" evidence="7">
    <location>
        <begin position="173"/>
        <end position="190"/>
    </location>
</feature>
<reference evidence="8 9" key="1">
    <citation type="submission" date="2017-07" db="EMBL/GenBank/DDBJ databases">
        <title>Isolation and whole genome analysis of endospore-forming bacteria from heroin.</title>
        <authorList>
            <person name="Kalinowski J."/>
            <person name="Ahrens B."/>
            <person name="Al-Dilaimi A."/>
            <person name="Winkler A."/>
            <person name="Wibberg D."/>
            <person name="Schleenbecker U."/>
            <person name="Ruckert C."/>
            <person name="Wolfel R."/>
            <person name="Grass G."/>
        </authorList>
    </citation>
    <scope>NUCLEOTIDE SEQUENCE [LARGE SCALE GENOMIC DNA]</scope>
    <source>
        <strain evidence="8 9">7537-G1</strain>
    </source>
</reference>
<feature type="transmembrane region" description="Helical" evidence="7">
    <location>
        <begin position="341"/>
        <end position="361"/>
    </location>
</feature>
<feature type="transmembrane region" description="Helical" evidence="7">
    <location>
        <begin position="211"/>
        <end position="231"/>
    </location>
</feature>
<dbReference type="PANTHER" id="PTHR33567">
    <property type="entry name" value="CHROMATE ION TRANSPORTER (EUROFUNG)"/>
    <property type="match status" value="1"/>
</dbReference>
<evidence type="ECO:0000256" key="7">
    <source>
        <dbReference type="SAM" id="Phobius"/>
    </source>
</evidence>
<keyword evidence="6 7" id="KW-0472">Membrane</keyword>
<evidence type="ECO:0000256" key="2">
    <source>
        <dbReference type="ARBA" id="ARBA00005262"/>
    </source>
</evidence>
<evidence type="ECO:0000313" key="9">
    <source>
        <dbReference type="Proteomes" id="UP000215596"/>
    </source>
</evidence>
<evidence type="ECO:0000256" key="6">
    <source>
        <dbReference type="ARBA" id="ARBA00023136"/>
    </source>
</evidence>
<comment type="subcellular location">
    <subcellularLocation>
        <location evidence="1">Cell membrane</location>
        <topology evidence="1">Multi-pass membrane protein</topology>
    </subcellularLocation>
</comment>
<evidence type="ECO:0000313" key="8">
    <source>
        <dbReference type="EMBL" id="PAD75143.1"/>
    </source>
</evidence>
<keyword evidence="4 7" id="KW-0812">Transmembrane</keyword>
<dbReference type="InterPro" id="IPR014047">
    <property type="entry name" value="Chr_Tranpt_l_chain"/>
</dbReference>
<keyword evidence="3" id="KW-1003">Cell membrane</keyword>
<feature type="transmembrane region" description="Helical" evidence="7">
    <location>
        <begin position="95"/>
        <end position="117"/>
    </location>
</feature>
<dbReference type="Proteomes" id="UP000215596">
    <property type="component" value="Unassembled WGS sequence"/>
</dbReference>
<dbReference type="NCBIfam" id="TIGR00937">
    <property type="entry name" value="2A51"/>
    <property type="match status" value="1"/>
</dbReference>
<dbReference type="RefSeq" id="WP_095266228.1">
    <property type="nucleotide sequence ID" value="NZ_NPBY01000047.1"/>
</dbReference>
<dbReference type="GO" id="GO:0005886">
    <property type="term" value="C:plasma membrane"/>
    <property type="evidence" value="ECO:0007669"/>
    <property type="project" value="UniProtKB-SubCell"/>
</dbReference>
<keyword evidence="5 7" id="KW-1133">Transmembrane helix</keyword>
<dbReference type="PANTHER" id="PTHR33567:SF3">
    <property type="entry name" value="CHROMATE ION TRANSPORTER (EUROFUNG)"/>
    <property type="match status" value="1"/>
</dbReference>
<dbReference type="InterPro" id="IPR003370">
    <property type="entry name" value="Chromate_transpt"/>
</dbReference>
<comment type="similarity">
    <text evidence="2">Belongs to the chromate ion transporter (CHR) (TC 2.A.51) family.</text>
</comment>
<dbReference type="Pfam" id="PF02417">
    <property type="entry name" value="Chromate_transp"/>
    <property type="match status" value="2"/>
</dbReference>
<proteinExistence type="inferred from homology"/>
<dbReference type="PIRSF" id="PIRSF004810">
    <property type="entry name" value="ChrA"/>
    <property type="match status" value="1"/>
</dbReference>
<evidence type="ECO:0000256" key="1">
    <source>
        <dbReference type="ARBA" id="ARBA00004651"/>
    </source>
</evidence>
<dbReference type="AlphaFoldDB" id="A0A268EPT4"/>
<gene>
    <name evidence="8" type="ORF">CHH67_16090</name>
</gene>
<protein>
    <submittedName>
        <fullName evidence="8">ChrA protein</fullName>
    </submittedName>
</protein>
<evidence type="ECO:0000256" key="4">
    <source>
        <dbReference type="ARBA" id="ARBA00022692"/>
    </source>
</evidence>
<evidence type="ECO:0000256" key="5">
    <source>
        <dbReference type="ARBA" id="ARBA00022989"/>
    </source>
</evidence>
<name>A0A268EPT4_9BACL</name>
<dbReference type="EMBL" id="NPBY01000047">
    <property type="protein sequence ID" value="PAD75143.1"/>
    <property type="molecule type" value="Genomic_DNA"/>
</dbReference>
<evidence type="ECO:0000256" key="3">
    <source>
        <dbReference type="ARBA" id="ARBA00022475"/>
    </source>
</evidence>
<organism evidence="8 9">
    <name type="scientific">Paenibacillus campinasensis</name>
    <dbReference type="NCBI Taxonomy" id="66347"/>
    <lineage>
        <taxon>Bacteria</taxon>
        <taxon>Bacillati</taxon>
        <taxon>Bacillota</taxon>
        <taxon>Bacilli</taxon>
        <taxon>Bacillales</taxon>
        <taxon>Paenibacillaceae</taxon>
        <taxon>Paenibacillus</taxon>
    </lineage>
</organism>
<dbReference type="GO" id="GO:0015109">
    <property type="term" value="F:chromate transmembrane transporter activity"/>
    <property type="evidence" value="ECO:0007669"/>
    <property type="project" value="InterPro"/>
</dbReference>